<dbReference type="InterPro" id="IPR008886">
    <property type="entry name" value="UPF0227/Esterase_YqiA"/>
</dbReference>
<dbReference type="Proteomes" id="UP000185680">
    <property type="component" value="Chromosome"/>
</dbReference>
<dbReference type="Gene3D" id="3.40.50.1820">
    <property type="entry name" value="alpha/beta hydrolase"/>
    <property type="match status" value="1"/>
</dbReference>
<dbReference type="Pfam" id="PF05728">
    <property type="entry name" value="UPF0227"/>
    <property type="match status" value="1"/>
</dbReference>
<proteinExistence type="predicted"/>
<evidence type="ECO:0000313" key="2">
    <source>
        <dbReference type="EMBL" id="OAD41525.1"/>
    </source>
</evidence>
<dbReference type="PANTHER" id="PTHR35602">
    <property type="entry name" value="ESTERASE YQIA-RELATED"/>
    <property type="match status" value="1"/>
</dbReference>
<accession>A0A162SXY2</accession>
<reference evidence="2 3" key="1">
    <citation type="submission" date="2016-02" db="EMBL/GenBank/DDBJ databases">
        <title>Draft genome sequence of Hydrogenophaga sp. LPB0072.</title>
        <authorList>
            <person name="Shin S.-K."/>
            <person name="Yi H."/>
        </authorList>
    </citation>
    <scope>NUCLEOTIDE SEQUENCE [LARGE SCALE GENOMIC DNA]</scope>
    <source>
        <strain evidence="2 3">LPB0072</strain>
    </source>
</reference>
<dbReference type="InterPro" id="IPR029058">
    <property type="entry name" value="AB_hydrolase_fold"/>
</dbReference>
<reference evidence="1 4" key="2">
    <citation type="submission" date="2016-10" db="EMBL/GenBank/DDBJ databases">
        <title>Hydorgenophaga sp. LPB0072 isolated from gastropod.</title>
        <authorList>
            <person name="Kim E."/>
            <person name="Yi H."/>
        </authorList>
    </citation>
    <scope>NUCLEOTIDE SEQUENCE [LARGE SCALE GENOMIC DNA]</scope>
    <source>
        <strain evidence="1 4">LPB0072</strain>
    </source>
</reference>
<dbReference type="EMBL" id="LVWD01000015">
    <property type="protein sequence ID" value="OAD41525.1"/>
    <property type="molecule type" value="Genomic_DNA"/>
</dbReference>
<keyword evidence="3" id="KW-1185">Reference proteome</keyword>
<dbReference type="EMBL" id="CP017476">
    <property type="protein sequence ID" value="AOW15875.1"/>
    <property type="molecule type" value="Genomic_DNA"/>
</dbReference>
<dbReference type="PANTHER" id="PTHR35602:SF3">
    <property type="entry name" value="ESTERASE YQIA"/>
    <property type="match status" value="1"/>
</dbReference>
<protein>
    <submittedName>
        <fullName evidence="1">Esterase</fullName>
    </submittedName>
</protein>
<dbReference type="AlphaFoldDB" id="A0A162SXY2"/>
<evidence type="ECO:0000313" key="3">
    <source>
        <dbReference type="Proteomes" id="UP000185657"/>
    </source>
</evidence>
<dbReference type="KEGG" id="hyl:LPB072_20845"/>
<sequence length="208" mass="23364">MVSNTHSPTTHLLYLHGFRSSPQSAKAQKVARRVREKHPEVVWWCPQLPPSPALAMQMLLQGTADWPARTTTVIGSSLGGFYARGFCLQKNCRAALFNPAVYPARDLAQYIGEQTTWHDPEEHFFFQPEFVTELIQQQSTIERLSPLHPATAERLFAIVAKGDEVLDWREMLGFCQGGTVRLLPGGDHAISDFDDHMDALFEFLNLAG</sequence>
<dbReference type="OrthoDB" id="9814831at2"/>
<evidence type="ECO:0000313" key="4">
    <source>
        <dbReference type="Proteomes" id="UP000185680"/>
    </source>
</evidence>
<dbReference type="STRING" id="1763535.LPB072_20845"/>
<dbReference type="RefSeq" id="WP_066091271.1">
    <property type="nucleotide sequence ID" value="NZ_CP017476.1"/>
</dbReference>
<organism evidence="1 4">
    <name type="scientific">Hydrogenophaga crassostreae</name>
    <dbReference type="NCBI Taxonomy" id="1763535"/>
    <lineage>
        <taxon>Bacteria</taxon>
        <taxon>Pseudomonadati</taxon>
        <taxon>Pseudomonadota</taxon>
        <taxon>Betaproteobacteria</taxon>
        <taxon>Burkholderiales</taxon>
        <taxon>Comamonadaceae</taxon>
        <taxon>Hydrogenophaga</taxon>
    </lineage>
</organism>
<evidence type="ECO:0000313" key="1">
    <source>
        <dbReference type="EMBL" id="AOW15875.1"/>
    </source>
</evidence>
<name>A0A162SXY2_9BURK</name>
<gene>
    <name evidence="1" type="ORF">LPB072_20845</name>
    <name evidence="2" type="ORF">LPB72_12515</name>
</gene>
<dbReference type="SUPFAM" id="SSF53474">
    <property type="entry name" value="alpha/beta-Hydrolases"/>
    <property type="match status" value="1"/>
</dbReference>
<dbReference type="Proteomes" id="UP000185657">
    <property type="component" value="Unassembled WGS sequence"/>
</dbReference>